<reference evidence="1" key="1">
    <citation type="submission" date="2020-08" db="EMBL/GenBank/DDBJ databases">
        <authorList>
            <person name="Hu Y."/>
            <person name="Nguyen S.V."/>
            <person name="Li F."/>
            <person name="Fanning S."/>
        </authorList>
    </citation>
    <scope>NUCLEOTIDE SEQUENCE</scope>
    <source>
        <strain evidence="1">SYSU D8009</strain>
    </source>
</reference>
<name>A0A9X0R402_9PROT</name>
<accession>A0A9X0R402</accession>
<keyword evidence="2" id="KW-1185">Reference proteome</keyword>
<organism evidence="1 2">
    <name type="scientific">Siccirubricoccus deserti</name>
    <dbReference type="NCBI Taxonomy" id="2013562"/>
    <lineage>
        <taxon>Bacteria</taxon>
        <taxon>Pseudomonadati</taxon>
        <taxon>Pseudomonadota</taxon>
        <taxon>Alphaproteobacteria</taxon>
        <taxon>Acetobacterales</taxon>
        <taxon>Roseomonadaceae</taxon>
        <taxon>Siccirubricoccus</taxon>
    </lineage>
</organism>
<gene>
    <name evidence="1" type="ORF">H7965_29100</name>
</gene>
<dbReference type="RefSeq" id="WP_186773991.1">
    <property type="nucleotide sequence ID" value="NZ_JACOMF010000155.1"/>
</dbReference>
<evidence type="ECO:0000313" key="2">
    <source>
        <dbReference type="Proteomes" id="UP000600101"/>
    </source>
</evidence>
<proteinExistence type="predicted"/>
<dbReference type="Proteomes" id="UP000600101">
    <property type="component" value="Unassembled WGS sequence"/>
</dbReference>
<dbReference type="EMBL" id="JACOMF010000155">
    <property type="protein sequence ID" value="MBC4019274.1"/>
    <property type="molecule type" value="Genomic_DNA"/>
</dbReference>
<protein>
    <submittedName>
        <fullName evidence="1">Uncharacterized protein</fullName>
    </submittedName>
</protein>
<evidence type="ECO:0000313" key="1">
    <source>
        <dbReference type="EMBL" id="MBC4019274.1"/>
    </source>
</evidence>
<sequence length="82" mass="8930">MKVYVDEGGDKRLIGRADVPPEEGPIYEVPLFGTASVIVERYTIGTVTRFPPVAGTPTVERAVLLAIQQRPELLPGWQPLAS</sequence>
<dbReference type="AlphaFoldDB" id="A0A9X0R402"/>
<comment type="caution">
    <text evidence="1">The sequence shown here is derived from an EMBL/GenBank/DDBJ whole genome shotgun (WGS) entry which is preliminary data.</text>
</comment>